<gene>
    <name evidence="4" type="ORF">GWI33_020404</name>
</gene>
<feature type="compositionally biased region" description="Polar residues" evidence="2">
    <location>
        <begin position="219"/>
        <end position="234"/>
    </location>
</feature>
<dbReference type="SUPFAM" id="SSF81296">
    <property type="entry name" value="E set domains"/>
    <property type="match status" value="2"/>
</dbReference>
<feature type="region of interest" description="Disordered" evidence="2">
    <location>
        <begin position="198"/>
        <end position="237"/>
    </location>
</feature>
<dbReference type="InterPro" id="IPR000698">
    <property type="entry name" value="Arrestin"/>
</dbReference>
<sequence length="351" mass="38964">MVFLFQDALLKRLGSNAYPFTMEITPLAPPSVQLVPAKEYSGAPIGTSYDVRAYVAEKIDEKLHKRTTVRMGIRVVQRAFAPPSPYRYVPGGGRTTKEQAKLNRKALLFGCKSAPLDNRFFTSQGKSKSVEAVLTVHHQGQEVRRDITVAHHSMPECHNKDEEFADADFVRNKETTPNHSATSKQGGRVVFNEENNKPEALVNGKSNDQEDAEADMPEKSTTMKSTATRSQSVESNEDHISAHYRSLCSAKRPSMAAYLAGVPNPKAAVEKPFHLSDGKVFLSASLDKAIYSHGEDIRVNVNIKNNSTKTIRRIKDIFQNMWSAPLILPTVTIAKQEGKEVKQGKEIKLSL</sequence>
<evidence type="ECO:0000313" key="4">
    <source>
        <dbReference type="EMBL" id="KAF7266250.1"/>
    </source>
</evidence>
<dbReference type="PANTHER" id="PTHR11792">
    <property type="entry name" value="ARRESTIN"/>
    <property type="match status" value="1"/>
</dbReference>
<feature type="domain" description="Arrestin C-terminal-like" evidence="3">
    <location>
        <begin position="276"/>
        <end position="315"/>
    </location>
</feature>
<dbReference type="GO" id="GO:0005737">
    <property type="term" value="C:cytoplasm"/>
    <property type="evidence" value="ECO:0007669"/>
    <property type="project" value="TreeGrafter"/>
</dbReference>
<reference evidence="4" key="1">
    <citation type="submission" date="2020-08" db="EMBL/GenBank/DDBJ databases">
        <title>Genome sequencing and assembly of the red palm weevil Rhynchophorus ferrugineus.</title>
        <authorList>
            <person name="Dias G.B."/>
            <person name="Bergman C.M."/>
            <person name="Manee M."/>
        </authorList>
    </citation>
    <scope>NUCLEOTIDE SEQUENCE</scope>
    <source>
        <strain evidence="4">AA-2017</strain>
        <tissue evidence="4">Whole larva</tissue>
    </source>
</reference>
<name>A0A834M480_RHYFE</name>
<keyword evidence="5" id="KW-1185">Reference proteome</keyword>
<evidence type="ECO:0000259" key="3">
    <source>
        <dbReference type="Pfam" id="PF02752"/>
    </source>
</evidence>
<dbReference type="InterPro" id="IPR014756">
    <property type="entry name" value="Ig_E-set"/>
</dbReference>
<organism evidence="4 5">
    <name type="scientific">Rhynchophorus ferrugineus</name>
    <name type="common">Red palm weevil</name>
    <name type="synonym">Curculio ferrugineus</name>
    <dbReference type="NCBI Taxonomy" id="354439"/>
    <lineage>
        <taxon>Eukaryota</taxon>
        <taxon>Metazoa</taxon>
        <taxon>Ecdysozoa</taxon>
        <taxon>Arthropoda</taxon>
        <taxon>Hexapoda</taxon>
        <taxon>Insecta</taxon>
        <taxon>Pterygota</taxon>
        <taxon>Neoptera</taxon>
        <taxon>Endopterygota</taxon>
        <taxon>Coleoptera</taxon>
        <taxon>Polyphaga</taxon>
        <taxon>Cucujiformia</taxon>
        <taxon>Curculionidae</taxon>
        <taxon>Dryophthorinae</taxon>
        <taxon>Rhynchophorus</taxon>
    </lineage>
</organism>
<dbReference type="GO" id="GO:0002031">
    <property type="term" value="P:G protein-coupled receptor internalization"/>
    <property type="evidence" value="ECO:0007669"/>
    <property type="project" value="TreeGrafter"/>
</dbReference>
<dbReference type="Gene3D" id="2.60.40.640">
    <property type="match status" value="1"/>
</dbReference>
<dbReference type="InterPro" id="IPR011022">
    <property type="entry name" value="Arrestin_C-like"/>
</dbReference>
<dbReference type="InterPro" id="IPR014753">
    <property type="entry name" value="Arrestin_N"/>
</dbReference>
<evidence type="ECO:0000313" key="5">
    <source>
        <dbReference type="Proteomes" id="UP000625711"/>
    </source>
</evidence>
<dbReference type="GO" id="GO:0007165">
    <property type="term" value="P:signal transduction"/>
    <property type="evidence" value="ECO:0007669"/>
    <property type="project" value="InterPro"/>
</dbReference>
<dbReference type="GO" id="GO:0001664">
    <property type="term" value="F:G protein-coupled receptor binding"/>
    <property type="evidence" value="ECO:0007669"/>
    <property type="project" value="TreeGrafter"/>
</dbReference>
<proteinExistence type="inferred from homology"/>
<dbReference type="OrthoDB" id="6500995at2759"/>
<dbReference type="Gene3D" id="2.60.40.840">
    <property type="match status" value="1"/>
</dbReference>
<dbReference type="InterPro" id="IPR014752">
    <property type="entry name" value="Arrestin-like_C"/>
</dbReference>
<comment type="caution">
    <text evidence="4">The sequence shown here is derived from an EMBL/GenBank/DDBJ whole genome shotgun (WGS) entry which is preliminary data.</text>
</comment>
<dbReference type="AlphaFoldDB" id="A0A834M480"/>
<comment type="similarity">
    <text evidence="1">Belongs to the arrestin family.</text>
</comment>
<dbReference type="Pfam" id="PF02752">
    <property type="entry name" value="Arrestin_C"/>
    <property type="match status" value="1"/>
</dbReference>
<dbReference type="PANTHER" id="PTHR11792:SF18">
    <property type="entry name" value="FI20035P1"/>
    <property type="match status" value="1"/>
</dbReference>
<protein>
    <recommendedName>
        <fullName evidence="3">Arrestin C-terminal-like domain-containing protein</fullName>
    </recommendedName>
</protein>
<evidence type="ECO:0000256" key="2">
    <source>
        <dbReference type="SAM" id="MobiDB-lite"/>
    </source>
</evidence>
<accession>A0A834M480</accession>
<evidence type="ECO:0000256" key="1">
    <source>
        <dbReference type="ARBA" id="ARBA00005298"/>
    </source>
</evidence>
<dbReference type="EMBL" id="JAACXV010014550">
    <property type="protein sequence ID" value="KAF7266250.1"/>
    <property type="molecule type" value="Genomic_DNA"/>
</dbReference>
<dbReference type="Proteomes" id="UP000625711">
    <property type="component" value="Unassembled WGS sequence"/>
</dbReference>